<dbReference type="SFLD" id="SFLDG01129">
    <property type="entry name" value="C1.5:_HAD__Beta-PGM__Phosphata"/>
    <property type="match status" value="1"/>
</dbReference>
<dbReference type="Pfam" id="PF00702">
    <property type="entry name" value="Hydrolase"/>
    <property type="match status" value="1"/>
</dbReference>
<sequence length="254" mass="26861">MTNPNPPAADNSPAAVIWDMDGTLTDTEPLWAIATYEMSERMGRRLTVEKHAATMGGTFDNTFRVCAEHAGITPAAAARDRYRRILFDRVAELFSERLTLNPGVRDILDGLRARGTAMYVATNTPRELADLAITAVGRDYFADTVCGDEVPRGKPAPDIYREVANRAGVSPGQCLVFEDSPTGMTAARDAGCRVVGVPGPAGDGPPDVPTLGELTGDPGLTGADFRGVDVAAIDALFRSVTPTPAPCGGLDVQE</sequence>
<dbReference type="SFLD" id="SFLDS00003">
    <property type="entry name" value="Haloacid_Dehalogenase"/>
    <property type="match status" value="1"/>
</dbReference>
<gene>
    <name evidence="1" type="ORF">OS123_00530</name>
</gene>
<dbReference type="NCBIfam" id="TIGR01509">
    <property type="entry name" value="HAD-SF-IA-v3"/>
    <property type="match status" value="1"/>
</dbReference>
<comment type="caution">
    <text evidence="1">The sequence shown here is derived from an EMBL/GenBank/DDBJ whole genome shotgun (WGS) entry which is preliminary data.</text>
</comment>
<dbReference type="AlphaFoldDB" id="A0A9Q4CA55"/>
<dbReference type="InterPro" id="IPR023214">
    <property type="entry name" value="HAD_sf"/>
</dbReference>
<dbReference type="InterPro" id="IPR036412">
    <property type="entry name" value="HAD-like_sf"/>
</dbReference>
<dbReference type="InterPro" id="IPR006439">
    <property type="entry name" value="HAD-SF_hydro_IA"/>
</dbReference>
<dbReference type="SUPFAM" id="SSF56784">
    <property type="entry name" value="HAD-like"/>
    <property type="match status" value="1"/>
</dbReference>
<dbReference type="PANTHER" id="PTHR18901">
    <property type="entry name" value="2-DEOXYGLUCOSE-6-PHOSPHATE PHOSPHATASE 2"/>
    <property type="match status" value="1"/>
</dbReference>
<dbReference type="InterPro" id="IPR023198">
    <property type="entry name" value="PGP-like_dom2"/>
</dbReference>
<dbReference type="NCBIfam" id="TIGR01549">
    <property type="entry name" value="HAD-SF-IA-v1"/>
    <property type="match status" value="1"/>
</dbReference>
<evidence type="ECO:0000313" key="2">
    <source>
        <dbReference type="Proteomes" id="UP001070238"/>
    </source>
</evidence>
<dbReference type="CDD" id="cd07505">
    <property type="entry name" value="HAD_BPGM-like"/>
    <property type="match status" value="1"/>
</dbReference>
<dbReference type="Gene3D" id="1.10.150.240">
    <property type="entry name" value="Putative phosphatase, domain 2"/>
    <property type="match status" value="1"/>
</dbReference>
<dbReference type="SFLD" id="SFLDG01135">
    <property type="entry name" value="C1.5.6:_HAD__Beta-PGM__Phospha"/>
    <property type="match status" value="1"/>
</dbReference>
<accession>A0A9Q4CA55</accession>
<name>A0A9Q4CA55_9CORY</name>
<proteinExistence type="predicted"/>
<dbReference type="Proteomes" id="UP001070238">
    <property type="component" value="Unassembled WGS sequence"/>
</dbReference>
<evidence type="ECO:0000313" key="1">
    <source>
        <dbReference type="EMBL" id="MCX7537036.1"/>
    </source>
</evidence>
<dbReference type="PRINTS" id="PR00413">
    <property type="entry name" value="HADHALOGNASE"/>
</dbReference>
<reference evidence="1" key="1">
    <citation type="submission" date="2022-11" db="EMBL/GenBank/DDBJ databases">
        <title>Corynebacterium sp. isolated from Penguins.</title>
        <authorList>
            <person name="Sedlar K."/>
            <person name="Svec P."/>
        </authorList>
    </citation>
    <scope>NUCLEOTIDE SEQUENCE</scope>
    <source>
        <strain evidence="1">P5875</strain>
    </source>
</reference>
<dbReference type="PANTHER" id="PTHR18901:SF38">
    <property type="entry name" value="PSEUDOURIDINE-5'-PHOSPHATASE"/>
    <property type="match status" value="1"/>
</dbReference>
<dbReference type="Gene3D" id="3.40.50.1000">
    <property type="entry name" value="HAD superfamily/HAD-like"/>
    <property type="match status" value="1"/>
</dbReference>
<dbReference type="RefSeq" id="WP_248231514.1">
    <property type="nucleotide sequence ID" value="NZ_JAENIP020000001.1"/>
</dbReference>
<dbReference type="EMBL" id="JAPMKX010000001">
    <property type="protein sequence ID" value="MCX7537036.1"/>
    <property type="molecule type" value="Genomic_DNA"/>
</dbReference>
<protein>
    <submittedName>
        <fullName evidence="1">HAD family phosphatase</fullName>
    </submittedName>
</protein>
<organism evidence="1 2">
    <name type="scientific">Corynebacterium antarcticum</name>
    <dbReference type="NCBI Taxonomy" id="2800405"/>
    <lineage>
        <taxon>Bacteria</taxon>
        <taxon>Bacillati</taxon>
        <taxon>Actinomycetota</taxon>
        <taxon>Actinomycetes</taxon>
        <taxon>Mycobacteriales</taxon>
        <taxon>Corynebacteriaceae</taxon>
        <taxon>Corynebacterium</taxon>
    </lineage>
</organism>